<evidence type="ECO:0000313" key="18">
    <source>
        <dbReference type="Proteomes" id="UP000254626"/>
    </source>
</evidence>
<dbReference type="InterPro" id="IPR024910">
    <property type="entry name" value="Enoyl-CoA_Rdtase_cat_dom"/>
</dbReference>
<dbReference type="Pfam" id="PF12242">
    <property type="entry name" value="Eno-Rase_NADH_b"/>
    <property type="match status" value="1"/>
</dbReference>
<dbReference type="GO" id="GO:0004318">
    <property type="term" value="F:enoyl-[acyl-carrier-protein] reductase (NADH) activity"/>
    <property type="evidence" value="ECO:0007669"/>
    <property type="project" value="UniProtKB-UniRule"/>
</dbReference>
<feature type="binding site" evidence="11">
    <location>
        <begin position="74"/>
        <end position="75"/>
    </location>
    <ligand>
        <name>NAD(+)</name>
        <dbReference type="ChEBI" id="CHEBI:57540"/>
    </ligand>
</feature>
<comment type="pathway">
    <text evidence="11">Lipid metabolism; fatty acid biosynthesis.</text>
</comment>
<dbReference type="EMBL" id="UHIP01000001">
    <property type="protein sequence ID" value="SUP25536.1"/>
    <property type="molecule type" value="Genomic_DNA"/>
</dbReference>
<evidence type="ECO:0000256" key="4">
    <source>
        <dbReference type="ARBA" id="ARBA00023002"/>
    </source>
</evidence>
<accession>A0AAX2LNZ2</accession>
<feature type="binding site" evidence="11">
    <location>
        <begin position="48"/>
        <end position="53"/>
    </location>
    <ligand>
        <name>NAD(+)</name>
        <dbReference type="ChEBI" id="CHEBI:57540"/>
    </ligand>
</feature>
<dbReference type="NCBIfam" id="NF043048">
    <property type="entry name" value="EnoyACPredFabV"/>
    <property type="match status" value="1"/>
</dbReference>
<dbReference type="EMBL" id="CP014035">
    <property type="protein sequence ID" value="AMF94764.1"/>
    <property type="molecule type" value="Genomic_DNA"/>
</dbReference>
<dbReference type="HAMAP" id="MF_01838">
    <property type="entry name" value="FabV_reductase"/>
    <property type="match status" value="1"/>
</dbReference>
<name>A0AAX2LNZ2_VIBFL</name>
<dbReference type="Proteomes" id="UP000057088">
    <property type="component" value="Chromosome 2"/>
</dbReference>
<dbReference type="GO" id="GO:0051287">
    <property type="term" value="F:NAD binding"/>
    <property type="evidence" value="ECO:0007669"/>
    <property type="project" value="UniProtKB-UniRule"/>
</dbReference>
<evidence type="ECO:0000313" key="17">
    <source>
        <dbReference type="Proteomes" id="UP000057088"/>
    </source>
</evidence>
<comment type="function">
    <text evidence="11">Involved in the final reduction of the elongation cycle of fatty acid synthesis (FAS II). Catalyzes the reduction of a carbon-carbon double bond in an enoyl moiety that is covalently linked to an acyl carrier protein (ACP).</text>
</comment>
<feature type="domain" description="Enoyl reductase FAD binding" evidence="12">
    <location>
        <begin position="326"/>
        <end position="389"/>
    </location>
</feature>
<evidence type="ECO:0000256" key="9">
    <source>
        <dbReference type="ARBA" id="ARBA00048572"/>
    </source>
</evidence>
<dbReference type="AlphaFoldDB" id="A0AAX2LNZ2"/>
<keyword evidence="17" id="KW-1185">Reference proteome</keyword>
<protein>
    <recommendedName>
        <fullName evidence="11">Enoyl-[acyl-carrier-protein] reductase [NADH]</fullName>
        <shortName evidence="11">ENR</shortName>
        <ecNumber evidence="11">1.3.1.9</ecNumber>
    </recommendedName>
</protein>
<dbReference type="InterPro" id="IPR050048">
    <property type="entry name" value="FabV-like_NADH_b"/>
</dbReference>
<dbReference type="Proteomes" id="UP000254626">
    <property type="component" value="Unassembled WGS sequence"/>
</dbReference>
<evidence type="ECO:0000259" key="13">
    <source>
        <dbReference type="Pfam" id="PF12241"/>
    </source>
</evidence>
<dbReference type="Gene3D" id="3.40.50.720">
    <property type="entry name" value="NAD(P)-binding Rossmann-like Domain"/>
    <property type="match status" value="1"/>
</dbReference>
<comment type="subunit">
    <text evidence="1 11">Monomer.</text>
</comment>
<dbReference type="InterPro" id="IPR024906">
    <property type="entry name" value="Eno_Rdtase_FAD-bd_dom"/>
</dbReference>
<dbReference type="EC" id="1.3.1.9" evidence="11"/>
<feature type="binding site" evidence="11">
    <location>
        <begin position="111"/>
        <end position="112"/>
    </location>
    <ligand>
        <name>NAD(+)</name>
        <dbReference type="ChEBI" id="CHEBI:57540"/>
    </ligand>
</feature>
<keyword evidence="3 11" id="KW-0276">Fatty acid metabolism</keyword>
<reference evidence="15" key="2">
    <citation type="submission" date="2018-01" db="EMBL/GenBank/DDBJ databases">
        <title>FDA dAtabase for Regulatory Grade micrObial Sequences (FDA-ARGOS): Supporting development and validation of Infectious Disease Dx tests.</title>
        <authorList>
            <person name="Hoffmann M."/>
            <person name="Allard M."/>
            <person name="Evans P."/>
            <person name="Brown E."/>
            <person name="Tallon L."/>
            <person name="Sadzewicz L."/>
            <person name="Sengamalay N."/>
            <person name="Ott S."/>
            <person name="Godinez A."/>
            <person name="Nagaraj S."/>
            <person name="Vyas G."/>
            <person name="Aluvathingal J."/>
            <person name="Nadendla S."/>
            <person name="Geyer C."/>
            <person name="Sichtig H."/>
        </authorList>
    </citation>
    <scope>NUCLEOTIDE SEQUENCE</scope>
    <source>
        <strain evidence="15">ATCC 33809</strain>
    </source>
</reference>
<dbReference type="InterPro" id="IPR010758">
    <property type="entry name" value="Trans-2-enoyl-CoA_reductase"/>
</dbReference>
<evidence type="ECO:0000256" key="8">
    <source>
        <dbReference type="ARBA" id="ARBA00048302"/>
    </source>
</evidence>
<comment type="catalytic activity">
    <reaction evidence="8">
        <text>a 2,3-saturated acyl-CoA + NAD(+) = a (2E)-enoyl-CoA + NADH + H(+)</text>
        <dbReference type="Rhea" id="RHEA:18177"/>
        <dbReference type="ChEBI" id="CHEBI:15378"/>
        <dbReference type="ChEBI" id="CHEBI:57540"/>
        <dbReference type="ChEBI" id="CHEBI:57945"/>
        <dbReference type="ChEBI" id="CHEBI:58856"/>
        <dbReference type="ChEBI" id="CHEBI:65111"/>
        <dbReference type="EC" id="1.3.1.44"/>
    </reaction>
</comment>
<dbReference type="NCBIfam" id="NF010177">
    <property type="entry name" value="PRK13656.1"/>
    <property type="match status" value="1"/>
</dbReference>
<evidence type="ECO:0000256" key="7">
    <source>
        <dbReference type="ARBA" id="ARBA00023160"/>
    </source>
</evidence>
<dbReference type="FunFam" id="3.40.50.720:FF:000221">
    <property type="entry name" value="Enoyl-[acyl-carrier-protein] reductase [NADH]"/>
    <property type="match status" value="1"/>
</dbReference>
<keyword evidence="2 11" id="KW-0444">Lipid biosynthesis</keyword>
<gene>
    <name evidence="11" type="primary">fabV</name>
    <name evidence="15" type="ORF">AL536_15045</name>
    <name evidence="16" type="ORF">NCTC11327_01757</name>
</gene>
<dbReference type="PANTHER" id="PTHR37480:SF1">
    <property type="entry name" value="ENOYL-[ACYL-CARRIER-PROTEIN] REDUCTASE [NADH]"/>
    <property type="match status" value="1"/>
</dbReference>
<dbReference type="PANTHER" id="PTHR37480">
    <property type="entry name" value="ENOYL-[ACYL-CARRIER-PROTEIN] REDUCTASE [NADH]"/>
    <property type="match status" value="1"/>
</dbReference>
<feature type="binding site" evidence="11">
    <location>
        <position position="225"/>
    </location>
    <ligand>
        <name>substrate</name>
    </ligand>
</feature>
<evidence type="ECO:0000256" key="3">
    <source>
        <dbReference type="ARBA" id="ARBA00022832"/>
    </source>
</evidence>
<dbReference type="Pfam" id="PF07055">
    <property type="entry name" value="Eno-Rase_FAD_bd"/>
    <property type="match status" value="1"/>
</dbReference>
<evidence type="ECO:0000259" key="12">
    <source>
        <dbReference type="Pfam" id="PF07055"/>
    </source>
</evidence>
<evidence type="ECO:0000256" key="1">
    <source>
        <dbReference type="ARBA" id="ARBA00011245"/>
    </source>
</evidence>
<keyword evidence="7 11" id="KW-0275">Fatty acid biosynthesis</keyword>
<dbReference type="Pfam" id="PF12241">
    <property type="entry name" value="Enoyl_reductase"/>
    <property type="match status" value="1"/>
</dbReference>
<evidence type="ECO:0000313" key="16">
    <source>
        <dbReference type="EMBL" id="SUP25536.1"/>
    </source>
</evidence>
<reference evidence="16 18" key="3">
    <citation type="submission" date="2018-06" db="EMBL/GenBank/DDBJ databases">
        <authorList>
            <consortium name="Pathogen Informatics"/>
            <person name="Doyle S."/>
        </authorList>
    </citation>
    <scope>NUCLEOTIDE SEQUENCE [LARGE SCALE GENOMIC DNA]</scope>
    <source>
        <strain evidence="16 18">NCTC11327</strain>
    </source>
</reference>
<evidence type="ECO:0000256" key="10">
    <source>
        <dbReference type="ARBA" id="ARBA00060887"/>
    </source>
</evidence>
<evidence type="ECO:0000256" key="2">
    <source>
        <dbReference type="ARBA" id="ARBA00022516"/>
    </source>
</evidence>
<comment type="similarity">
    <text evidence="10 11">Belongs to the TER reductase family.</text>
</comment>
<feature type="active site" description="Proton donor" evidence="11">
    <location>
        <position position="235"/>
    </location>
</feature>
<proteinExistence type="inferred from homology"/>
<evidence type="ECO:0000259" key="14">
    <source>
        <dbReference type="Pfam" id="PF12242"/>
    </source>
</evidence>
<dbReference type="GO" id="GO:0050343">
    <property type="term" value="F:trans-2-enoyl-CoA reductase (NADH) activity"/>
    <property type="evidence" value="ECO:0007669"/>
    <property type="project" value="UniProtKB-EC"/>
</dbReference>
<feature type="domain" description="Trans-2-enoyl-CoA reductase-like NAD(P)H binding" evidence="14">
    <location>
        <begin position="2"/>
        <end position="79"/>
    </location>
</feature>
<keyword evidence="6 11" id="KW-0443">Lipid metabolism</keyword>
<comment type="catalytic activity">
    <reaction evidence="9 11">
        <text>a 2,3-saturated acyl-[ACP] + NAD(+) = a (2E)-enoyl-[ACP] + NADH + H(+)</text>
        <dbReference type="Rhea" id="RHEA:10240"/>
        <dbReference type="Rhea" id="RHEA-COMP:9925"/>
        <dbReference type="Rhea" id="RHEA-COMP:9926"/>
        <dbReference type="ChEBI" id="CHEBI:15378"/>
        <dbReference type="ChEBI" id="CHEBI:57540"/>
        <dbReference type="ChEBI" id="CHEBI:57945"/>
        <dbReference type="ChEBI" id="CHEBI:78784"/>
        <dbReference type="ChEBI" id="CHEBI:78785"/>
        <dbReference type="EC" id="1.3.1.9"/>
    </reaction>
</comment>
<dbReference type="KEGG" id="vfl:AL536_15045"/>
<feature type="domain" description="Trans-2-enoyl-CoA reductase catalytic" evidence="13">
    <location>
        <begin position="82"/>
        <end position="317"/>
    </location>
</feature>
<keyword evidence="5 11" id="KW-0520">NAD</keyword>
<feature type="binding site" evidence="11">
    <location>
        <position position="244"/>
    </location>
    <ligand>
        <name>NAD(+)</name>
        <dbReference type="ChEBI" id="CHEBI:57540"/>
    </ligand>
</feature>
<feature type="binding site" evidence="11">
    <location>
        <begin position="139"/>
        <end position="140"/>
    </location>
    <ligand>
        <name>NAD(+)</name>
        <dbReference type="ChEBI" id="CHEBI:57540"/>
    </ligand>
</feature>
<evidence type="ECO:0000256" key="5">
    <source>
        <dbReference type="ARBA" id="ARBA00023027"/>
    </source>
</evidence>
<evidence type="ECO:0000256" key="6">
    <source>
        <dbReference type="ARBA" id="ARBA00023098"/>
    </source>
</evidence>
<evidence type="ECO:0000313" key="15">
    <source>
        <dbReference type="EMBL" id="AMF94764.1"/>
    </source>
</evidence>
<dbReference type="GO" id="GO:0006633">
    <property type="term" value="P:fatty acid biosynthetic process"/>
    <property type="evidence" value="ECO:0007669"/>
    <property type="project" value="UniProtKB-UniRule"/>
</dbReference>
<keyword evidence="4 11" id="KW-0560">Oxidoreductase</keyword>
<feature type="site" description="Plays an important role in discriminating NADH against NADPH" evidence="11">
    <location>
        <position position="75"/>
    </location>
</feature>
<reference evidence="17" key="1">
    <citation type="submission" date="2015-12" db="EMBL/GenBank/DDBJ databases">
        <title>FDA dAtabase for Regulatory Grade micrObial Sequences (FDA-ARGOS): Supporting development and validation of Infectious Disease Dx tests.</title>
        <authorList>
            <person name="Hoffmann M."/>
            <person name="Allard M."/>
            <person name="Evans P."/>
            <person name="Brown E."/>
            <person name="Tallon L.J."/>
            <person name="Sadzewicz L."/>
            <person name="Sengamalay N."/>
            <person name="Ott S."/>
            <person name="Godinez A."/>
            <person name="Nagaraj S."/>
            <person name="Vyas G."/>
            <person name="Aluvathingal J."/>
            <person name="Nadendla S."/>
            <person name="Geyer C."/>
            <person name="Sichtig H."/>
        </authorList>
    </citation>
    <scope>NUCLEOTIDE SEQUENCE [LARGE SCALE GENOMIC DNA]</scope>
    <source>
        <strain evidence="17">ATCC 33809</strain>
    </source>
</reference>
<feature type="binding site" evidence="11">
    <location>
        <begin position="273"/>
        <end position="275"/>
    </location>
    <ligand>
        <name>NAD(+)</name>
        <dbReference type="ChEBI" id="CHEBI:57540"/>
    </ligand>
</feature>
<organism evidence="16 18">
    <name type="scientific">Vibrio fluvialis</name>
    <dbReference type="NCBI Taxonomy" id="676"/>
    <lineage>
        <taxon>Bacteria</taxon>
        <taxon>Pseudomonadati</taxon>
        <taxon>Pseudomonadota</taxon>
        <taxon>Gammaproteobacteria</taxon>
        <taxon>Vibrionales</taxon>
        <taxon>Vibrionaceae</taxon>
        <taxon>Vibrio</taxon>
    </lineage>
</organism>
<evidence type="ECO:0000256" key="11">
    <source>
        <dbReference type="HAMAP-Rule" id="MF_01838"/>
    </source>
</evidence>
<dbReference type="GeneID" id="29385368"/>
<sequence>MIIKPKIRGFICTTTHPVGCEANVKEQIAYTKAQGPIKNAPKRVLVVGSSSGYGLSSRIAAAFGGGAATIGVFFEKPGTDKKPGTAGFYNAAAFDKLAHEAGLYAKSLNGDAFSNEAKQKAIELIKQDLGQIDLVVYSLASPVRKMPETGELVRSALKPIGETYTSTAVDTNKDVIIEASVEPATEQEIEDTITVMGGQDWELWMQALEEAGVLADGCKTVAYSYIGTELTWPIYWDGALGRAKMDLDRASAALNAKLAAKGGSANVAVLKSVVTQASSAIPVMPLYIAMVFKKMREEGIHEGCMEQIFRLFNERLYKEDGSAPETDEKNRLRLDDWELRDDIQQHCRNLWPQITSENLKELTDYELYKEEFLKLFGFGIEGVDYDADVNPEVSFDVIDI</sequence>
<dbReference type="RefSeq" id="WP_024374315.1">
    <property type="nucleotide sequence ID" value="NZ_CABLBX010000003.1"/>
</dbReference>